<reference evidence="1 2" key="1">
    <citation type="submission" date="2019-11" db="EMBL/GenBank/DDBJ databases">
        <authorList>
            <person name="Cheng Q."/>
            <person name="Yang Z."/>
        </authorList>
    </citation>
    <scope>NUCLEOTIDE SEQUENCE [LARGE SCALE GENOMIC DNA]</scope>
    <source>
        <strain evidence="1 2">HX-22-1</strain>
    </source>
</reference>
<keyword evidence="2" id="KW-1185">Reference proteome</keyword>
<protein>
    <submittedName>
        <fullName evidence="1">Uncharacterized protein</fullName>
    </submittedName>
</protein>
<accession>A0A7K0FP02</accession>
<gene>
    <name evidence="1" type="ORF">GJJ64_07280</name>
</gene>
<evidence type="ECO:0000313" key="1">
    <source>
        <dbReference type="EMBL" id="MRX46980.1"/>
    </source>
</evidence>
<organism evidence="1 2">
    <name type="scientific">Pedobacter puniceum</name>
    <dbReference type="NCBI Taxonomy" id="2666136"/>
    <lineage>
        <taxon>Bacteria</taxon>
        <taxon>Pseudomonadati</taxon>
        <taxon>Bacteroidota</taxon>
        <taxon>Sphingobacteriia</taxon>
        <taxon>Sphingobacteriales</taxon>
        <taxon>Sphingobacteriaceae</taxon>
        <taxon>Pedobacter</taxon>
    </lineage>
</organism>
<dbReference type="AlphaFoldDB" id="A0A7K0FP02"/>
<dbReference type="EMBL" id="WKJI01000002">
    <property type="protein sequence ID" value="MRX46980.1"/>
    <property type="molecule type" value="Genomic_DNA"/>
</dbReference>
<evidence type="ECO:0000313" key="2">
    <source>
        <dbReference type="Proteomes" id="UP000462931"/>
    </source>
</evidence>
<proteinExistence type="predicted"/>
<name>A0A7K0FP02_9SPHI</name>
<dbReference type="Proteomes" id="UP000462931">
    <property type="component" value="Unassembled WGS sequence"/>
</dbReference>
<comment type="caution">
    <text evidence="1">The sequence shown here is derived from an EMBL/GenBank/DDBJ whole genome shotgun (WGS) entry which is preliminary data.</text>
</comment>
<sequence>MHKLNLKKLFYFENKNFSFLHVYAIFIEMMQRERIAIILANNKGL</sequence>